<dbReference type="AlphaFoldDB" id="A0A382AWS1"/>
<proteinExistence type="predicted"/>
<protein>
    <recommendedName>
        <fullName evidence="1">Amidohydrolase 3 domain-containing protein</fullName>
    </recommendedName>
</protein>
<evidence type="ECO:0000259" key="1">
    <source>
        <dbReference type="Pfam" id="PF07969"/>
    </source>
</evidence>
<dbReference type="EMBL" id="UINC01027145">
    <property type="protein sequence ID" value="SVB05898.1"/>
    <property type="molecule type" value="Genomic_DNA"/>
</dbReference>
<dbReference type="PANTHER" id="PTHR22642:SF2">
    <property type="entry name" value="PROTEIN LONG AFTER FAR-RED 3"/>
    <property type="match status" value="1"/>
</dbReference>
<sequence>LGSRGAALLEPYHDDQNNCGLILISTNDYKDLAQQCKKAGFQLCTHAIGDRGNKMALKVYSDVLKNNKNHRWRIEHAQMVCNEDIQQFRKTGVVPSMQPSHCTSDMPWIQDRLGSHRLHRVSRWQSFIDAGCKIPGGSDCPIEDGNPIFEYYAAVTRKNHEGLPKKGWQKQEAISRINALKMFTTWAAYGEFAEHRRGKIRPGFDADLTILSQDITSCKEDKILNTEILGALVRGEMLYSRL</sequence>
<dbReference type="InterPro" id="IPR013108">
    <property type="entry name" value="Amidohydro_3"/>
</dbReference>
<feature type="non-terminal residue" evidence="2">
    <location>
        <position position="1"/>
    </location>
</feature>
<accession>A0A382AWS1</accession>
<reference evidence="2" key="1">
    <citation type="submission" date="2018-05" db="EMBL/GenBank/DDBJ databases">
        <authorList>
            <person name="Lanie J.A."/>
            <person name="Ng W.-L."/>
            <person name="Kazmierczak K.M."/>
            <person name="Andrzejewski T.M."/>
            <person name="Davidsen T.M."/>
            <person name="Wayne K.J."/>
            <person name="Tettelin H."/>
            <person name="Glass J.I."/>
            <person name="Rusch D."/>
            <person name="Podicherti R."/>
            <person name="Tsui H.-C.T."/>
            <person name="Winkler M.E."/>
        </authorList>
    </citation>
    <scope>NUCLEOTIDE SEQUENCE</scope>
</reference>
<dbReference type="Gene3D" id="2.30.40.10">
    <property type="entry name" value="Urease, subunit C, domain 1"/>
    <property type="match status" value="1"/>
</dbReference>
<feature type="domain" description="Amidohydrolase 3" evidence="1">
    <location>
        <begin position="2"/>
        <end position="239"/>
    </location>
</feature>
<dbReference type="InterPro" id="IPR011059">
    <property type="entry name" value="Metal-dep_hydrolase_composite"/>
</dbReference>
<dbReference type="Pfam" id="PF07969">
    <property type="entry name" value="Amidohydro_3"/>
    <property type="match status" value="1"/>
</dbReference>
<name>A0A382AWS1_9ZZZZ</name>
<organism evidence="2">
    <name type="scientific">marine metagenome</name>
    <dbReference type="NCBI Taxonomy" id="408172"/>
    <lineage>
        <taxon>unclassified sequences</taxon>
        <taxon>metagenomes</taxon>
        <taxon>ecological metagenomes</taxon>
    </lineage>
</organism>
<evidence type="ECO:0000313" key="2">
    <source>
        <dbReference type="EMBL" id="SVB05898.1"/>
    </source>
</evidence>
<dbReference type="InterPro" id="IPR032466">
    <property type="entry name" value="Metal_Hydrolase"/>
</dbReference>
<dbReference type="GO" id="GO:0016810">
    <property type="term" value="F:hydrolase activity, acting on carbon-nitrogen (but not peptide) bonds"/>
    <property type="evidence" value="ECO:0007669"/>
    <property type="project" value="InterPro"/>
</dbReference>
<dbReference type="PANTHER" id="PTHR22642">
    <property type="entry name" value="IMIDAZOLONEPROPIONASE"/>
    <property type="match status" value="1"/>
</dbReference>
<gene>
    <name evidence="2" type="ORF">METZ01_LOCUS158752</name>
</gene>
<dbReference type="Gene3D" id="3.20.20.140">
    <property type="entry name" value="Metal-dependent hydrolases"/>
    <property type="match status" value="1"/>
</dbReference>
<dbReference type="SUPFAM" id="SSF51556">
    <property type="entry name" value="Metallo-dependent hydrolases"/>
    <property type="match status" value="1"/>
</dbReference>